<dbReference type="Gene3D" id="3.40.710.10">
    <property type="entry name" value="DD-peptidase/beta-lactamase superfamily"/>
    <property type="match status" value="1"/>
</dbReference>
<evidence type="ECO:0000313" key="5">
    <source>
        <dbReference type="Proteomes" id="UP001183410"/>
    </source>
</evidence>
<name>A0ABU2JZC7_9ACTN</name>
<dbReference type="PANTHER" id="PTHR43283:SF11">
    <property type="entry name" value="BETA-LACTAMASE-RELATED DOMAIN-CONTAINING PROTEIN"/>
    <property type="match status" value="1"/>
</dbReference>
<gene>
    <name evidence="4" type="ORF">RM844_29195</name>
</gene>
<protein>
    <submittedName>
        <fullName evidence="4">Serine hydrolase domain-containing protein</fullName>
        <ecNumber evidence="4">3.1.1.103</ecNumber>
    </submittedName>
</protein>
<dbReference type="GO" id="GO:0016787">
    <property type="term" value="F:hydrolase activity"/>
    <property type="evidence" value="ECO:0007669"/>
    <property type="project" value="UniProtKB-KW"/>
</dbReference>
<evidence type="ECO:0000256" key="2">
    <source>
        <dbReference type="SAM" id="MobiDB-lite"/>
    </source>
</evidence>
<dbReference type="SUPFAM" id="SSF56601">
    <property type="entry name" value="beta-lactamase/transpeptidase-like"/>
    <property type="match status" value="1"/>
</dbReference>
<dbReference type="Pfam" id="PF00144">
    <property type="entry name" value="Beta-lactamase"/>
    <property type="match status" value="1"/>
</dbReference>
<dbReference type="EC" id="3.1.1.103" evidence="4"/>
<reference evidence="5" key="1">
    <citation type="submission" date="2023-07" db="EMBL/GenBank/DDBJ databases">
        <title>30 novel species of actinomycetes from the DSMZ collection.</title>
        <authorList>
            <person name="Nouioui I."/>
        </authorList>
    </citation>
    <scope>NUCLEOTIDE SEQUENCE [LARGE SCALE GENOMIC DNA]</scope>
    <source>
        <strain evidence="5">DSM 44915</strain>
    </source>
</reference>
<evidence type="ECO:0000259" key="3">
    <source>
        <dbReference type="Pfam" id="PF00144"/>
    </source>
</evidence>
<proteinExistence type="predicted"/>
<feature type="region of interest" description="Disordered" evidence="2">
    <location>
        <begin position="1"/>
        <end position="20"/>
    </location>
</feature>
<feature type="domain" description="Beta-lactamase-related" evidence="3">
    <location>
        <begin position="55"/>
        <end position="386"/>
    </location>
</feature>
<dbReference type="InterPro" id="IPR012338">
    <property type="entry name" value="Beta-lactam/transpept-like"/>
</dbReference>
<dbReference type="EMBL" id="JAVREO010000026">
    <property type="protein sequence ID" value="MDT0270355.1"/>
    <property type="molecule type" value="Genomic_DNA"/>
</dbReference>
<organism evidence="4 5">
    <name type="scientific">Streptomyces chisholmiae</name>
    <dbReference type="NCBI Taxonomy" id="3075540"/>
    <lineage>
        <taxon>Bacteria</taxon>
        <taxon>Bacillati</taxon>
        <taxon>Actinomycetota</taxon>
        <taxon>Actinomycetes</taxon>
        <taxon>Kitasatosporales</taxon>
        <taxon>Streptomycetaceae</taxon>
        <taxon>Streptomyces</taxon>
    </lineage>
</organism>
<accession>A0ABU2JZC7</accession>
<comment type="caution">
    <text evidence="4">The sequence shown here is derived from an EMBL/GenBank/DDBJ whole genome shotgun (WGS) entry which is preliminary data.</text>
</comment>
<sequence length="397" mass="40379">MNGSGASPGESAAAGGAAAGRLRPGTAEEAGLDPGALAALVPSVAAFLAGPEPAFAGFVVLAARHGVVAVHAAGGDAVRYAERGGQVVELPAAERVPMTPDTVFDVASLSKLFTTLVVVRLAERGVLALDASISRWLPGFPALSVRSLLTHTGGWPAEIALGRYPDRAARLAAVGAQPPEYPPGSGYRYSDLGPIALGALVERAAGAPLDALVAELVTGPLGMADTGYLPSAALRERCAATEYQPWTGRGMLRGLVHDENAHYLGGVAGHAGVFSTAGDLAVLGQTLLNGGAYDGRRLLGEGWVAEMLRHQHPELGAAAARGLGWQLDQPAIMGELASPTAFGHGGYTGTSLVADPATGALLVLLTNRVHPSRDRGTDGAYRRAAAAALARAVRAGR</sequence>
<dbReference type="InterPro" id="IPR050789">
    <property type="entry name" value="Diverse_Enzym_Activities"/>
</dbReference>
<keyword evidence="5" id="KW-1185">Reference proteome</keyword>
<dbReference type="RefSeq" id="WP_311670422.1">
    <property type="nucleotide sequence ID" value="NZ_JAVREO010000026.1"/>
</dbReference>
<dbReference type="Proteomes" id="UP001183410">
    <property type="component" value="Unassembled WGS sequence"/>
</dbReference>
<evidence type="ECO:0000256" key="1">
    <source>
        <dbReference type="ARBA" id="ARBA00022801"/>
    </source>
</evidence>
<dbReference type="InterPro" id="IPR001466">
    <property type="entry name" value="Beta-lactam-related"/>
</dbReference>
<keyword evidence="1 4" id="KW-0378">Hydrolase</keyword>
<evidence type="ECO:0000313" key="4">
    <source>
        <dbReference type="EMBL" id="MDT0270355.1"/>
    </source>
</evidence>
<dbReference type="PANTHER" id="PTHR43283">
    <property type="entry name" value="BETA-LACTAMASE-RELATED"/>
    <property type="match status" value="1"/>
</dbReference>